<comment type="caution">
    <text evidence="3">The sequence shown here is derived from an EMBL/GenBank/DDBJ whole genome shotgun (WGS) entry which is preliminary data.</text>
</comment>
<dbReference type="InterPro" id="IPR042099">
    <property type="entry name" value="ANL_N_sf"/>
</dbReference>
<name>A0A6A2ZBK5_HIBSY</name>
<dbReference type="EMBL" id="VEPZ02001181">
    <property type="protein sequence ID" value="KAE8688799.1"/>
    <property type="molecule type" value="Genomic_DNA"/>
</dbReference>
<keyword evidence="3" id="KW-0436">Ligase</keyword>
<accession>A0A6A2ZBK5</accession>
<reference evidence="3" key="1">
    <citation type="submission" date="2019-09" db="EMBL/GenBank/DDBJ databases">
        <title>Draft genome information of white flower Hibiscus syriacus.</title>
        <authorList>
            <person name="Kim Y.-M."/>
        </authorList>
    </citation>
    <scope>NUCLEOTIDE SEQUENCE [LARGE SCALE GENOMIC DNA]</scope>
    <source>
        <strain evidence="3">YM2019G1</strain>
    </source>
</reference>
<sequence length="172" mass="18932">MGNFSEAHICQCLSRLATQKRHSLVTTTGGRQKTGQQFVESVLSLTRGLLQLGLRNGDVVAISAFNSHWYLEWILAVAFIGGIVAPLNYRWSFEEAIIAMVAIRSKMLVNDESCYFWHSAPQGDAVPSLRWHVTLSSPSSNVINCGNACGAISPLRTYGNMIATLCWNLISQ</sequence>
<keyword evidence="1" id="KW-0472">Membrane</keyword>
<evidence type="ECO:0000259" key="2">
    <source>
        <dbReference type="Pfam" id="PF00501"/>
    </source>
</evidence>
<proteinExistence type="predicted"/>
<keyword evidence="4" id="KW-1185">Reference proteome</keyword>
<evidence type="ECO:0000256" key="1">
    <source>
        <dbReference type="SAM" id="Phobius"/>
    </source>
</evidence>
<dbReference type="Gene3D" id="3.40.50.12780">
    <property type="entry name" value="N-terminal domain of ligase-like"/>
    <property type="match status" value="1"/>
</dbReference>
<keyword evidence="1" id="KW-0812">Transmembrane</keyword>
<gene>
    <name evidence="3" type="ORF">F3Y22_tig00110956pilonHSYRG00257</name>
</gene>
<dbReference type="Pfam" id="PF00501">
    <property type="entry name" value="AMP-binding"/>
    <property type="match status" value="1"/>
</dbReference>
<feature type="domain" description="AMP-dependent synthetase/ligase" evidence="2">
    <location>
        <begin position="23"/>
        <end position="112"/>
    </location>
</feature>
<dbReference type="SUPFAM" id="SSF56801">
    <property type="entry name" value="Acetyl-CoA synthetase-like"/>
    <property type="match status" value="1"/>
</dbReference>
<dbReference type="Proteomes" id="UP000436088">
    <property type="component" value="Unassembled WGS sequence"/>
</dbReference>
<dbReference type="PANTHER" id="PTHR43201:SF32">
    <property type="entry name" value="2-SUCCINYLBENZOATE--COA LIGASE, CHLOROPLASTIC_PEROXISOMAL"/>
    <property type="match status" value="1"/>
</dbReference>
<protein>
    <submittedName>
        <fullName evidence="3">2-succinylbenzoate--CoA ligase</fullName>
    </submittedName>
</protein>
<evidence type="ECO:0000313" key="3">
    <source>
        <dbReference type="EMBL" id="KAE8688799.1"/>
    </source>
</evidence>
<organism evidence="3 4">
    <name type="scientific">Hibiscus syriacus</name>
    <name type="common">Rose of Sharon</name>
    <dbReference type="NCBI Taxonomy" id="106335"/>
    <lineage>
        <taxon>Eukaryota</taxon>
        <taxon>Viridiplantae</taxon>
        <taxon>Streptophyta</taxon>
        <taxon>Embryophyta</taxon>
        <taxon>Tracheophyta</taxon>
        <taxon>Spermatophyta</taxon>
        <taxon>Magnoliopsida</taxon>
        <taxon>eudicotyledons</taxon>
        <taxon>Gunneridae</taxon>
        <taxon>Pentapetalae</taxon>
        <taxon>rosids</taxon>
        <taxon>malvids</taxon>
        <taxon>Malvales</taxon>
        <taxon>Malvaceae</taxon>
        <taxon>Malvoideae</taxon>
        <taxon>Hibiscus</taxon>
    </lineage>
</organism>
<dbReference type="GO" id="GO:0006631">
    <property type="term" value="P:fatty acid metabolic process"/>
    <property type="evidence" value="ECO:0007669"/>
    <property type="project" value="TreeGrafter"/>
</dbReference>
<keyword evidence="1" id="KW-1133">Transmembrane helix</keyword>
<dbReference type="InterPro" id="IPR000873">
    <property type="entry name" value="AMP-dep_synth/lig_dom"/>
</dbReference>
<dbReference type="GO" id="GO:0031956">
    <property type="term" value="F:medium-chain fatty acid-CoA ligase activity"/>
    <property type="evidence" value="ECO:0007669"/>
    <property type="project" value="TreeGrafter"/>
</dbReference>
<dbReference type="PANTHER" id="PTHR43201">
    <property type="entry name" value="ACYL-COA SYNTHETASE"/>
    <property type="match status" value="1"/>
</dbReference>
<evidence type="ECO:0000313" key="4">
    <source>
        <dbReference type="Proteomes" id="UP000436088"/>
    </source>
</evidence>
<feature type="transmembrane region" description="Helical" evidence="1">
    <location>
        <begin position="70"/>
        <end position="89"/>
    </location>
</feature>
<dbReference type="AlphaFoldDB" id="A0A6A2ZBK5"/>